<evidence type="ECO:0000256" key="1">
    <source>
        <dbReference type="ARBA" id="ARBA00004651"/>
    </source>
</evidence>
<sequence>MRETTGYRAALAAIALLVVTVAGCWAVLTPAFRAPDEPQHVNSVLRLAYGGGWPAPGEALMGPAMILARQEAALQSDIPGRHWIRIGLIPYTDVDPLPDEQRLRVTAENALPWPGMTATSVDTVDQMTQHPPLYYAAAAAWLHATGTADARWDQLLLSLRLFDLLLLAPLPLLAAATVRTLMGDRPRARPAALVAAAGVLFVPMSGHILSAVTNDALVTLTGAVITWLVARVLTGDLRWPTAIGLGAALGVGLLTKVMAAFAVPMVVLAYVLAGVVARPLLAELRRTWWPRASRVLVVGVVTFAVGGWWWLRNLLVYGAVQPVGIPERWEPVPSEGIGHFATTVVTAFTRSFFGDFGWLELRIPGVAFWGGATVVAVLGVAALVRRDSRGYVAVLLLLPVALWWSVVLNAWRSYVDTGWISAVQGRYLFAGLAALTVVSALGARPPARAVPWIVAGGGMVAAAALLFAFHGMYWGHQDSPADAAARLAGWSPLSSGQLVVAAVLALLAGALAVGASVRFAVESSSTRAVATAAPTASTAATTDGTGASV</sequence>
<feature type="transmembrane region" description="Helical" evidence="8">
    <location>
        <begin position="423"/>
        <end position="443"/>
    </location>
</feature>
<proteinExistence type="predicted"/>
<dbReference type="GO" id="GO:0005886">
    <property type="term" value="C:plasma membrane"/>
    <property type="evidence" value="ECO:0007669"/>
    <property type="project" value="UniProtKB-SubCell"/>
</dbReference>
<name>A0A7W9GLZ7_9ACTN</name>
<organism evidence="9 10">
    <name type="scientific">Jiangella mangrovi</name>
    <dbReference type="NCBI Taxonomy" id="1524084"/>
    <lineage>
        <taxon>Bacteria</taxon>
        <taxon>Bacillati</taxon>
        <taxon>Actinomycetota</taxon>
        <taxon>Actinomycetes</taxon>
        <taxon>Jiangellales</taxon>
        <taxon>Jiangellaceae</taxon>
        <taxon>Jiangella</taxon>
    </lineage>
</organism>
<evidence type="ECO:0000256" key="2">
    <source>
        <dbReference type="ARBA" id="ARBA00022475"/>
    </source>
</evidence>
<dbReference type="RefSeq" id="WP_184819408.1">
    <property type="nucleotide sequence ID" value="NZ_JACHMM010000001.1"/>
</dbReference>
<dbReference type="InterPro" id="IPR050297">
    <property type="entry name" value="LipidA_mod_glycosyltrf_83"/>
</dbReference>
<keyword evidence="7 8" id="KW-0472">Membrane</keyword>
<gene>
    <name evidence="9" type="ORF">HD601_000717</name>
</gene>
<evidence type="ECO:0000313" key="10">
    <source>
        <dbReference type="Proteomes" id="UP000542813"/>
    </source>
</evidence>
<evidence type="ECO:0000313" key="9">
    <source>
        <dbReference type="EMBL" id="MBB5786142.1"/>
    </source>
</evidence>
<keyword evidence="5 8" id="KW-0812">Transmembrane</keyword>
<dbReference type="PANTHER" id="PTHR33908:SF11">
    <property type="entry name" value="MEMBRANE PROTEIN"/>
    <property type="match status" value="1"/>
</dbReference>
<evidence type="ECO:0000256" key="4">
    <source>
        <dbReference type="ARBA" id="ARBA00022679"/>
    </source>
</evidence>
<feature type="transmembrane region" description="Helical" evidence="8">
    <location>
        <begin position="366"/>
        <end position="384"/>
    </location>
</feature>
<feature type="transmembrane region" description="Helical" evidence="8">
    <location>
        <begin position="293"/>
        <end position="311"/>
    </location>
</feature>
<keyword evidence="6 8" id="KW-1133">Transmembrane helix</keyword>
<evidence type="ECO:0000256" key="7">
    <source>
        <dbReference type="ARBA" id="ARBA00023136"/>
    </source>
</evidence>
<reference evidence="9 10" key="1">
    <citation type="submission" date="2020-08" db="EMBL/GenBank/DDBJ databases">
        <title>Sequencing the genomes of 1000 actinobacteria strains.</title>
        <authorList>
            <person name="Klenk H.-P."/>
        </authorList>
    </citation>
    <scope>NUCLEOTIDE SEQUENCE [LARGE SCALE GENOMIC DNA]</scope>
    <source>
        <strain evidence="9 10">DSM 102122</strain>
    </source>
</reference>
<keyword evidence="3" id="KW-0328">Glycosyltransferase</keyword>
<evidence type="ECO:0000256" key="3">
    <source>
        <dbReference type="ARBA" id="ARBA00022676"/>
    </source>
</evidence>
<feature type="transmembrane region" description="Helical" evidence="8">
    <location>
        <begin position="190"/>
        <end position="210"/>
    </location>
</feature>
<dbReference type="GO" id="GO:0016763">
    <property type="term" value="F:pentosyltransferase activity"/>
    <property type="evidence" value="ECO:0007669"/>
    <property type="project" value="TreeGrafter"/>
</dbReference>
<evidence type="ECO:0000256" key="8">
    <source>
        <dbReference type="SAM" id="Phobius"/>
    </source>
</evidence>
<evidence type="ECO:0000256" key="6">
    <source>
        <dbReference type="ARBA" id="ARBA00022989"/>
    </source>
</evidence>
<evidence type="ECO:0008006" key="11">
    <source>
        <dbReference type="Google" id="ProtNLM"/>
    </source>
</evidence>
<feature type="transmembrane region" description="Helical" evidence="8">
    <location>
        <begin position="450"/>
        <end position="475"/>
    </location>
</feature>
<comment type="subcellular location">
    <subcellularLocation>
        <location evidence="1">Cell membrane</location>
        <topology evidence="1">Multi-pass membrane protein</topology>
    </subcellularLocation>
</comment>
<feature type="transmembrane region" description="Helical" evidence="8">
    <location>
        <begin position="157"/>
        <end position="178"/>
    </location>
</feature>
<dbReference type="PROSITE" id="PS51257">
    <property type="entry name" value="PROKAR_LIPOPROTEIN"/>
    <property type="match status" value="1"/>
</dbReference>
<keyword evidence="2" id="KW-1003">Cell membrane</keyword>
<dbReference type="EMBL" id="JACHMM010000001">
    <property type="protein sequence ID" value="MBB5786142.1"/>
    <property type="molecule type" value="Genomic_DNA"/>
</dbReference>
<accession>A0A7W9GLZ7</accession>
<protein>
    <recommendedName>
        <fullName evidence="11">DUF2142 domain-containing protein</fullName>
    </recommendedName>
</protein>
<dbReference type="Proteomes" id="UP000542813">
    <property type="component" value="Unassembled WGS sequence"/>
</dbReference>
<dbReference type="PANTHER" id="PTHR33908">
    <property type="entry name" value="MANNOSYLTRANSFERASE YKCB-RELATED"/>
    <property type="match status" value="1"/>
</dbReference>
<feature type="transmembrane region" description="Helical" evidence="8">
    <location>
        <begin position="261"/>
        <end position="281"/>
    </location>
</feature>
<dbReference type="Pfam" id="PF09913">
    <property type="entry name" value="DUF2142"/>
    <property type="match status" value="1"/>
</dbReference>
<dbReference type="InterPro" id="IPR018674">
    <property type="entry name" value="DUF2142_membrane"/>
</dbReference>
<comment type="caution">
    <text evidence="9">The sequence shown here is derived from an EMBL/GenBank/DDBJ whole genome shotgun (WGS) entry which is preliminary data.</text>
</comment>
<feature type="transmembrane region" description="Helical" evidence="8">
    <location>
        <begin position="495"/>
        <end position="517"/>
    </location>
</feature>
<feature type="transmembrane region" description="Helical" evidence="8">
    <location>
        <begin position="391"/>
        <end position="411"/>
    </location>
</feature>
<keyword evidence="4" id="KW-0808">Transferase</keyword>
<keyword evidence="10" id="KW-1185">Reference proteome</keyword>
<dbReference type="AlphaFoldDB" id="A0A7W9GLZ7"/>
<dbReference type="GO" id="GO:0009103">
    <property type="term" value="P:lipopolysaccharide biosynthetic process"/>
    <property type="evidence" value="ECO:0007669"/>
    <property type="project" value="UniProtKB-ARBA"/>
</dbReference>
<evidence type="ECO:0000256" key="5">
    <source>
        <dbReference type="ARBA" id="ARBA00022692"/>
    </source>
</evidence>